<gene>
    <name evidence="3" type="ORF">COT42_00690</name>
</gene>
<dbReference type="SMART" id="SM00382">
    <property type="entry name" value="AAA"/>
    <property type="match status" value="1"/>
</dbReference>
<feature type="domain" description="AAA+ ATPase" evidence="2">
    <location>
        <begin position="15"/>
        <end position="137"/>
    </location>
</feature>
<dbReference type="Gene3D" id="3.40.50.300">
    <property type="entry name" value="P-loop containing nucleotide triphosphate hydrolases"/>
    <property type="match status" value="1"/>
</dbReference>
<evidence type="ECO:0000259" key="2">
    <source>
        <dbReference type="SMART" id="SM00382"/>
    </source>
</evidence>
<dbReference type="Pfam" id="PF13173">
    <property type="entry name" value="AAA_14"/>
    <property type="match status" value="1"/>
</dbReference>
<dbReference type="InterPro" id="IPR041682">
    <property type="entry name" value="AAA_14"/>
</dbReference>
<organism evidence="3 4">
    <name type="scientific">Candidatus Saganbacteria bacterium CG08_land_8_20_14_0_20_45_16</name>
    <dbReference type="NCBI Taxonomy" id="2014293"/>
    <lineage>
        <taxon>Bacteria</taxon>
        <taxon>Bacillati</taxon>
        <taxon>Saganbacteria</taxon>
    </lineage>
</organism>
<dbReference type="Pfam" id="PF13635">
    <property type="entry name" value="DUF4143"/>
    <property type="match status" value="1"/>
</dbReference>
<dbReference type="InterPro" id="IPR003593">
    <property type="entry name" value="AAA+_ATPase"/>
</dbReference>
<dbReference type="InterPro" id="IPR027417">
    <property type="entry name" value="P-loop_NTPase"/>
</dbReference>
<dbReference type="InterPro" id="IPR036390">
    <property type="entry name" value="WH_DNA-bd_sf"/>
</dbReference>
<keyword evidence="1" id="KW-0238">DNA-binding</keyword>
<comment type="caution">
    <text evidence="3">The sequence shown here is derived from an EMBL/GenBank/DDBJ whole genome shotgun (WGS) entry which is preliminary data.</text>
</comment>
<reference evidence="3 4" key="1">
    <citation type="submission" date="2017-09" db="EMBL/GenBank/DDBJ databases">
        <title>Depth-based differentiation of microbial function through sediment-hosted aquifers and enrichment of novel symbionts in the deep terrestrial subsurface.</title>
        <authorList>
            <person name="Probst A.J."/>
            <person name="Ladd B."/>
            <person name="Jarett J.K."/>
            <person name="Geller-Mcgrath D.E."/>
            <person name="Sieber C.M."/>
            <person name="Emerson J.B."/>
            <person name="Anantharaman K."/>
            <person name="Thomas B.C."/>
            <person name="Malmstrom R."/>
            <person name="Stieglmeier M."/>
            <person name="Klingl A."/>
            <person name="Woyke T."/>
            <person name="Ryan C.M."/>
            <person name="Banfield J.F."/>
        </authorList>
    </citation>
    <scope>NUCLEOTIDE SEQUENCE [LARGE SCALE GENOMIC DNA]</scope>
    <source>
        <strain evidence="3">CG08_land_8_20_14_0_20_45_16</strain>
    </source>
</reference>
<dbReference type="GO" id="GO:0003677">
    <property type="term" value="F:DNA binding"/>
    <property type="evidence" value="ECO:0007669"/>
    <property type="project" value="UniProtKB-KW"/>
</dbReference>
<evidence type="ECO:0000313" key="3">
    <source>
        <dbReference type="EMBL" id="PIS31618.1"/>
    </source>
</evidence>
<dbReference type="SUPFAM" id="SSF46785">
    <property type="entry name" value="Winged helix' DNA-binding domain"/>
    <property type="match status" value="1"/>
</dbReference>
<name>A0A2H0Y3R5_UNCSA</name>
<protein>
    <submittedName>
        <fullName evidence="3">AAA family ATPase</fullName>
    </submittedName>
</protein>
<dbReference type="SUPFAM" id="SSF52540">
    <property type="entry name" value="P-loop containing nucleoside triphosphate hydrolases"/>
    <property type="match status" value="1"/>
</dbReference>
<dbReference type="Proteomes" id="UP000231343">
    <property type="component" value="Unassembled WGS sequence"/>
</dbReference>
<dbReference type="PANTHER" id="PTHR43566:SF1">
    <property type="entry name" value="AAA+ ATPASE DOMAIN-CONTAINING PROTEIN"/>
    <property type="match status" value="1"/>
</dbReference>
<accession>A0A2H0Y3R5</accession>
<evidence type="ECO:0000256" key="1">
    <source>
        <dbReference type="ARBA" id="ARBA00023125"/>
    </source>
</evidence>
<dbReference type="EMBL" id="PEYM01000007">
    <property type="protein sequence ID" value="PIS31618.1"/>
    <property type="molecule type" value="Genomic_DNA"/>
</dbReference>
<dbReference type="AlphaFoldDB" id="A0A2H0Y3R5"/>
<sequence>MISRYCQKLEAFLEEGKVLVIYGPRQVGKTTLLKEFLNQTTLKYKLDSGDNIKTQAILGSQDFKQILGYIAGYDLLAIDEAQRIPNIGQGLKIIVDQAPQIKVIATGSATFELLGQVGEPLTGRKRTITLFPIAQMELAASLNPFELKEELPQLLIFGAYPEVVSSSDKKEKIIKLEELVSSYLLKDILDLEKVKGSKTLLDLLRLLAFQVGGEVSLSELGQAVGLNYKTVARYLDLLEKAFVLFSLRGFSRNLRKEITQKNKYYFYDNGIRNAIISNFNALGLRDDIGKLWENFLVIERLKAQAYRPIYANNYFWRTWDQKEIDWLEEREGKLFAYEFKYAEQKAKQPKEFLKTYPGSVFETIHATNYLNFVGAQTTNVI</sequence>
<dbReference type="InterPro" id="IPR025420">
    <property type="entry name" value="DUF4143"/>
</dbReference>
<dbReference type="PANTHER" id="PTHR43566">
    <property type="entry name" value="CONSERVED PROTEIN"/>
    <property type="match status" value="1"/>
</dbReference>
<proteinExistence type="predicted"/>
<evidence type="ECO:0000313" key="4">
    <source>
        <dbReference type="Proteomes" id="UP000231343"/>
    </source>
</evidence>